<dbReference type="GO" id="GO:0005886">
    <property type="term" value="C:plasma membrane"/>
    <property type="evidence" value="ECO:0007669"/>
    <property type="project" value="UniProtKB-SubCell"/>
</dbReference>
<gene>
    <name evidence="19" type="ORF">FA13DRAFT_1758378</name>
    <name evidence="18" type="ORF">FA13DRAFT_1759848</name>
</gene>
<evidence type="ECO:0000256" key="16">
    <source>
        <dbReference type="RuleBase" id="RU361153"/>
    </source>
</evidence>
<evidence type="ECO:0000256" key="4">
    <source>
        <dbReference type="ARBA" id="ARBA00022692"/>
    </source>
</evidence>
<keyword evidence="10 16" id="KW-0326">Glycosidase</keyword>
<keyword evidence="5 16" id="KW-0378">Hydrolase</keyword>
<evidence type="ECO:0000256" key="13">
    <source>
        <dbReference type="ARBA" id="ARBA00037126"/>
    </source>
</evidence>
<dbReference type="EMBL" id="QPFP01000486">
    <property type="protein sequence ID" value="TEB09908.1"/>
    <property type="molecule type" value="Genomic_DNA"/>
</dbReference>
<dbReference type="InterPro" id="IPR050386">
    <property type="entry name" value="Glycosyl_hydrolase_5"/>
</dbReference>
<dbReference type="Gene3D" id="3.20.20.80">
    <property type="entry name" value="Glycosidases"/>
    <property type="match status" value="1"/>
</dbReference>
<keyword evidence="9" id="KW-0325">Glycoprotein</keyword>
<dbReference type="EC" id="3.2.1.58" evidence="14"/>
<dbReference type="InterPro" id="IPR001547">
    <property type="entry name" value="Glyco_hydro_5"/>
</dbReference>
<dbReference type="OrthoDB" id="62120at2759"/>
<comment type="similarity">
    <text evidence="2 16">Belongs to the glycosyl hydrolase 5 (cellulase A) family.</text>
</comment>
<evidence type="ECO:0000256" key="8">
    <source>
        <dbReference type="ARBA" id="ARBA00023136"/>
    </source>
</evidence>
<evidence type="ECO:0000256" key="11">
    <source>
        <dbReference type="ARBA" id="ARBA00023316"/>
    </source>
</evidence>
<comment type="caution">
    <text evidence="18">The sequence shown here is derived from an EMBL/GenBank/DDBJ whole genome shotgun (WGS) entry which is preliminary data.</text>
</comment>
<dbReference type="Proteomes" id="UP000298030">
    <property type="component" value="Unassembled WGS sequence"/>
</dbReference>
<dbReference type="PANTHER" id="PTHR31297">
    <property type="entry name" value="GLUCAN ENDO-1,6-BETA-GLUCOSIDASE B"/>
    <property type="match status" value="1"/>
</dbReference>
<evidence type="ECO:0000256" key="6">
    <source>
        <dbReference type="ARBA" id="ARBA00022968"/>
    </source>
</evidence>
<dbReference type="GO" id="GO:0004338">
    <property type="term" value="F:glucan exo-1,3-beta-glucosidase activity"/>
    <property type="evidence" value="ECO:0007669"/>
    <property type="project" value="UniProtKB-EC"/>
</dbReference>
<evidence type="ECO:0000256" key="10">
    <source>
        <dbReference type="ARBA" id="ARBA00023295"/>
    </source>
</evidence>
<sequence length="560" mass="60985">MANGTTFTYRNSFGGIWVDDPKDPFSDTAKPNEWTPALNEKWTWGRDRAYGVNLGGLFVLEPFISPALFQKYPNTRDEWTLSEAMAADEAGGGLKQIEDHYDTFITEKDIADIAGAGLNWLRVPIGYWAIETWPGEPFLAKTSWTYFLRVIEWARKYGLRVVIDLHAVPGSQNGLNHSGRLGTINFLSGNMGIANAERTLYYLRILTEYFSQPQYKNVVQSIALVNEPLAGDIGADPLSSFYLKAYDELRAVTGFGEGNGPYIAVQDGLAGLAIWNNLLPGGDRVLMDGHSYFAFGGDNPAPIDVVGEEGQPGGTWPSQACTAWAGMYNESRNTIGPTFCGEFSAAPNDCGLFIRAVGVESTHPQCALYNDWENYSQAMKDGLQNFIMASFDSFGDWFFWTWKIGPSQAGRVEAPLWSYKLGLDNEWIPSDPRTAVGKCASLNVASTPFTGSFQPNRLGQEPSPTISAEYSAQFPWPPTSIPNADVPVDLLPTYTNTAPAVTLPVPTFTGAPASATEGLDGWFNDNDSQGAPTPVAGCTYPIGDPPTFDVLPATPCTGLV</sequence>
<evidence type="ECO:0000256" key="5">
    <source>
        <dbReference type="ARBA" id="ARBA00022801"/>
    </source>
</evidence>
<reference evidence="18 20" key="1">
    <citation type="journal article" date="2019" name="Nat. Ecol. Evol.">
        <title>Megaphylogeny resolves global patterns of mushroom evolution.</title>
        <authorList>
            <person name="Varga T."/>
            <person name="Krizsan K."/>
            <person name="Foldi C."/>
            <person name="Dima B."/>
            <person name="Sanchez-Garcia M."/>
            <person name="Sanchez-Ramirez S."/>
            <person name="Szollosi G.J."/>
            <person name="Szarkandi J.G."/>
            <person name="Papp V."/>
            <person name="Albert L."/>
            <person name="Andreopoulos W."/>
            <person name="Angelini C."/>
            <person name="Antonin V."/>
            <person name="Barry K.W."/>
            <person name="Bougher N.L."/>
            <person name="Buchanan P."/>
            <person name="Buyck B."/>
            <person name="Bense V."/>
            <person name="Catcheside P."/>
            <person name="Chovatia M."/>
            <person name="Cooper J."/>
            <person name="Damon W."/>
            <person name="Desjardin D."/>
            <person name="Finy P."/>
            <person name="Geml J."/>
            <person name="Haridas S."/>
            <person name="Hughes K."/>
            <person name="Justo A."/>
            <person name="Karasinski D."/>
            <person name="Kautmanova I."/>
            <person name="Kiss B."/>
            <person name="Kocsube S."/>
            <person name="Kotiranta H."/>
            <person name="LaButti K.M."/>
            <person name="Lechner B.E."/>
            <person name="Liimatainen K."/>
            <person name="Lipzen A."/>
            <person name="Lukacs Z."/>
            <person name="Mihaltcheva S."/>
            <person name="Morgado L.N."/>
            <person name="Niskanen T."/>
            <person name="Noordeloos M.E."/>
            <person name="Ohm R.A."/>
            <person name="Ortiz-Santana B."/>
            <person name="Ovrebo C."/>
            <person name="Racz N."/>
            <person name="Riley R."/>
            <person name="Savchenko A."/>
            <person name="Shiryaev A."/>
            <person name="Soop K."/>
            <person name="Spirin V."/>
            <person name="Szebenyi C."/>
            <person name="Tomsovsky M."/>
            <person name="Tulloss R.E."/>
            <person name="Uehling J."/>
            <person name="Grigoriev I.V."/>
            <person name="Vagvolgyi C."/>
            <person name="Papp T."/>
            <person name="Martin F.M."/>
            <person name="Miettinen O."/>
            <person name="Hibbett D.S."/>
            <person name="Nagy L.G."/>
        </authorList>
    </citation>
    <scope>NUCLEOTIDE SEQUENCE [LARGE SCALE GENOMIC DNA]</scope>
    <source>
        <strain evidence="18 20">FP101781</strain>
    </source>
</reference>
<dbReference type="SUPFAM" id="SSF51445">
    <property type="entry name" value="(Trans)glycosidases"/>
    <property type="match status" value="1"/>
</dbReference>
<evidence type="ECO:0000313" key="18">
    <source>
        <dbReference type="EMBL" id="TEB09908.1"/>
    </source>
</evidence>
<keyword evidence="6" id="KW-0735">Signal-anchor</keyword>
<dbReference type="InterPro" id="IPR017853">
    <property type="entry name" value="GH"/>
</dbReference>
<keyword evidence="3" id="KW-1003">Cell membrane</keyword>
<organism evidence="18 20">
    <name type="scientific">Coprinellus micaceus</name>
    <name type="common">Glistening ink-cap mushroom</name>
    <name type="synonym">Coprinus micaceus</name>
    <dbReference type="NCBI Taxonomy" id="71717"/>
    <lineage>
        <taxon>Eukaryota</taxon>
        <taxon>Fungi</taxon>
        <taxon>Dikarya</taxon>
        <taxon>Basidiomycota</taxon>
        <taxon>Agaricomycotina</taxon>
        <taxon>Agaricomycetes</taxon>
        <taxon>Agaricomycetidae</taxon>
        <taxon>Agaricales</taxon>
        <taxon>Agaricineae</taxon>
        <taxon>Psathyrellaceae</taxon>
        <taxon>Coprinellus</taxon>
    </lineage>
</organism>
<comment type="subcellular location">
    <subcellularLocation>
        <location evidence="1">Cell membrane</location>
        <topology evidence="1">Single-pass type II membrane protein</topology>
    </subcellularLocation>
</comment>
<comment type="catalytic activity">
    <reaction evidence="12">
        <text>Successive hydrolysis of beta-D-glucose units from the non-reducing ends of (1-&gt;3)-beta-D-glucans, releasing alpha-glucose.</text>
        <dbReference type="EC" id="3.2.1.58"/>
    </reaction>
</comment>
<keyword evidence="7" id="KW-1133">Transmembrane helix</keyword>
<dbReference type="GO" id="GO:0005576">
    <property type="term" value="C:extracellular region"/>
    <property type="evidence" value="ECO:0007669"/>
    <property type="project" value="TreeGrafter"/>
</dbReference>
<evidence type="ECO:0000313" key="20">
    <source>
        <dbReference type="Proteomes" id="UP000298030"/>
    </source>
</evidence>
<dbReference type="PANTHER" id="PTHR31297:SF34">
    <property type="entry name" value="GLUCAN 1,3-BETA-GLUCOSIDASE 2"/>
    <property type="match status" value="1"/>
</dbReference>
<evidence type="ECO:0000313" key="19">
    <source>
        <dbReference type="EMBL" id="TEB18835.1"/>
    </source>
</evidence>
<dbReference type="STRING" id="71717.A0A4Y7RLN7"/>
<evidence type="ECO:0000259" key="17">
    <source>
        <dbReference type="Pfam" id="PF00150"/>
    </source>
</evidence>
<dbReference type="GO" id="GO:0009986">
    <property type="term" value="C:cell surface"/>
    <property type="evidence" value="ECO:0007669"/>
    <property type="project" value="TreeGrafter"/>
</dbReference>
<accession>A0A4Y7RLN7</accession>
<evidence type="ECO:0000256" key="14">
    <source>
        <dbReference type="ARBA" id="ARBA00038929"/>
    </source>
</evidence>
<dbReference type="GO" id="GO:0071555">
    <property type="term" value="P:cell wall organization"/>
    <property type="evidence" value="ECO:0007669"/>
    <property type="project" value="UniProtKB-KW"/>
</dbReference>
<keyword evidence="20" id="KW-1185">Reference proteome</keyword>
<protein>
    <recommendedName>
        <fullName evidence="14">glucan 1,3-beta-glucosidase</fullName>
        <ecNumber evidence="14">3.2.1.58</ecNumber>
    </recommendedName>
    <alternativeName>
        <fullName evidence="15">Exo-1,3-beta-glucanase D</fullName>
    </alternativeName>
</protein>
<evidence type="ECO:0000256" key="1">
    <source>
        <dbReference type="ARBA" id="ARBA00004401"/>
    </source>
</evidence>
<evidence type="ECO:0000256" key="15">
    <source>
        <dbReference type="ARBA" id="ARBA00041260"/>
    </source>
</evidence>
<keyword evidence="11" id="KW-0961">Cell wall biogenesis/degradation</keyword>
<evidence type="ECO:0000256" key="9">
    <source>
        <dbReference type="ARBA" id="ARBA00023180"/>
    </source>
</evidence>
<dbReference type="Pfam" id="PF00150">
    <property type="entry name" value="Cellulase"/>
    <property type="match status" value="1"/>
</dbReference>
<feature type="domain" description="Glycoside hydrolase family 5" evidence="17">
    <location>
        <begin position="92"/>
        <end position="294"/>
    </location>
</feature>
<evidence type="ECO:0000256" key="7">
    <source>
        <dbReference type="ARBA" id="ARBA00022989"/>
    </source>
</evidence>
<name>A0A4Y7RLN7_COPMI</name>
<keyword evidence="8" id="KW-0472">Membrane</keyword>
<evidence type="ECO:0000256" key="3">
    <source>
        <dbReference type="ARBA" id="ARBA00022475"/>
    </source>
</evidence>
<keyword evidence="4" id="KW-0812">Transmembrane</keyword>
<evidence type="ECO:0000256" key="2">
    <source>
        <dbReference type="ARBA" id="ARBA00005641"/>
    </source>
</evidence>
<dbReference type="AlphaFoldDB" id="A0A4Y7RLN7"/>
<evidence type="ECO:0000256" key="12">
    <source>
        <dbReference type="ARBA" id="ARBA00036824"/>
    </source>
</evidence>
<proteinExistence type="inferred from homology"/>
<comment type="function">
    <text evidence="13">Glucosidase involved in the degradation of cellulosic biomass. Active on lichenan.</text>
</comment>
<dbReference type="EMBL" id="QPFP01000222">
    <property type="protein sequence ID" value="TEB18835.1"/>
    <property type="molecule type" value="Genomic_DNA"/>
</dbReference>
<dbReference type="GO" id="GO:0009251">
    <property type="term" value="P:glucan catabolic process"/>
    <property type="evidence" value="ECO:0007669"/>
    <property type="project" value="TreeGrafter"/>
</dbReference>